<evidence type="ECO:0000313" key="2">
    <source>
        <dbReference type="Proteomes" id="UP000183987"/>
    </source>
</evidence>
<proteinExistence type="predicted"/>
<accession>A0A1M4X8F4</accession>
<dbReference type="OrthoDB" id="7625707at2"/>
<dbReference type="Proteomes" id="UP000183987">
    <property type="component" value="Unassembled WGS sequence"/>
</dbReference>
<gene>
    <name evidence="1" type="ORF">SAMN05444339_102386</name>
</gene>
<name>A0A1M4X8F4_LOKAT</name>
<dbReference type="AlphaFoldDB" id="A0A1M4X8F4"/>
<evidence type="ECO:0008006" key="3">
    <source>
        <dbReference type="Google" id="ProtNLM"/>
    </source>
</evidence>
<dbReference type="STRING" id="366533.SAMN05444339_102386"/>
<dbReference type="EMBL" id="FQUE01000002">
    <property type="protein sequence ID" value="SHE89727.1"/>
    <property type="molecule type" value="Genomic_DNA"/>
</dbReference>
<organism evidence="1 2">
    <name type="scientific">Loktanella atrilutea</name>
    <dbReference type="NCBI Taxonomy" id="366533"/>
    <lineage>
        <taxon>Bacteria</taxon>
        <taxon>Pseudomonadati</taxon>
        <taxon>Pseudomonadota</taxon>
        <taxon>Alphaproteobacteria</taxon>
        <taxon>Rhodobacterales</taxon>
        <taxon>Roseobacteraceae</taxon>
        <taxon>Loktanella</taxon>
    </lineage>
</organism>
<keyword evidence="2" id="KW-1185">Reference proteome</keyword>
<dbReference type="Pfam" id="PF09898">
    <property type="entry name" value="DUF2125"/>
    <property type="match status" value="1"/>
</dbReference>
<reference evidence="2" key="1">
    <citation type="submission" date="2016-11" db="EMBL/GenBank/DDBJ databases">
        <authorList>
            <person name="Varghese N."/>
            <person name="Submissions S."/>
        </authorList>
    </citation>
    <scope>NUCLEOTIDE SEQUENCE [LARGE SCALE GENOMIC DNA]</scope>
    <source>
        <strain evidence="2">DSM 29326</strain>
    </source>
</reference>
<sequence>MKLLLIIVLSAAALYAGAWFVASRGLNHGLQTGIAAAEARGWQIDTASLTTGGFPSRFDVHATDLTVASADGSIVWQAPWLETAALSYRPNKVIAVLPPQQTLQVGRQLMTLKAEGLRASFSVAASRLLDFDRLTAEAQSLSLASDTGWSVAGGATVLGLRPHGPAANTYEGYLKIADLRPGLSLPSAPAAPAQVTADATVTLDRPLDRMALLPERPAITALALDTMTVDWGGLTLSASGDLAVDPAGVPTGTITVVATGWRDRIGLLAEAGLVPAGLLQTLTSMAGMMAGADGALTLPLTLANGNMALGPVPLGPAPRIALP</sequence>
<dbReference type="InterPro" id="IPR018666">
    <property type="entry name" value="DUF2125"/>
</dbReference>
<dbReference type="RefSeq" id="WP_072856509.1">
    <property type="nucleotide sequence ID" value="NZ_FQUE01000002.1"/>
</dbReference>
<protein>
    <recommendedName>
        <fullName evidence="3">DUF2125 domain-containing protein</fullName>
    </recommendedName>
</protein>
<evidence type="ECO:0000313" key="1">
    <source>
        <dbReference type="EMBL" id="SHE89727.1"/>
    </source>
</evidence>